<accession>A0A6A1UQR7</accession>
<protein>
    <submittedName>
        <fullName evidence="1">(-)-germacrene D synthase</fullName>
    </submittedName>
</protein>
<evidence type="ECO:0000313" key="2">
    <source>
        <dbReference type="Proteomes" id="UP000516437"/>
    </source>
</evidence>
<evidence type="ECO:0000313" key="1">
    <source>
        <dbReference type="EMBL" id="KAB1202137.1"/>
    </source>
</evidence>
<dbReference type="InterPro" id="IPR008949">
    <property type="entry name" value="Isoprenoid_synthase_dom_sf"/>
</dbReference>
<dbReference type="Proteomes" id="UP000516437">
    <property type="component" value="Chromosome 8"/>
</dbReference>
<comment type="caution">
    <text evidence="1">The sequence shown here is derived from an EMBL/GenBank/DDBJ whole genome shotgun (WGS) entry which is preliminary data.</text>
</comment>
<dbReference type="EMBL" id="RXIC02000026">
    <property type="protein sequence ID" value="KAB1202137.1"/>
    <property type="molecule type" value="Genomic_DNA"/>
</dbReference>
<keyword evidence="2" id="KW-1185">Reference proteome</keyword>
<sequence>MLSPDSAEAVPTKNALPEINRRSADFHPSIWGDHFLAYESQSTELDEKIKQQVQELKEKVLVISQSQDSTIAAQVFCLLPLHAHNYLRVFFES</sequence>
<proteinExistence type="predicted"/>
<reference evidence="1 2" key="1">
    <citation type="journal article" date="2019" name="Plant Biotechnol. J.">
        <title>The red bayberry genome and genetic basis of sex determination.</title>
        <authorList>
            <person name="Jia H.M."/>
            <person name="Jia H.J."/>
            <person name="Cai Q.L."/>
            <person name="Wang Y."/>
            <person name="Zhao H.B."/>
            <person name="Yang W.F."/>
            <person name="Wang G.Y."/>
            <person name="Li Y.H."/>
            <person name="Zhan D.L."/>
            <person name="Shen Y.T."/>
            <person name="Niu Q.F."/>
            <person name="Chang L."/>
            <person name="Qiu J."/>
            <person name="Zhao L."/>
            <person name="Xie H.B."/>
            <person name="Fu W.Y."/>
            <person name="Jin J."/>
            <person name="Li X.W."/>
            <person name="Jiao Y."/>
            <person name="Zhou C.C."/>
            <person name="Tu T."/>
            <person name="Chai C.Y."/>
            <person name="Gao J.L."/>
            <person name="Fan L.J."/>
            <person name="van de Weg E."/>
            <person name="Wang J.Y."/>
            <person name="Gao Z.S."/>
        </authorList>
    </citation>
    <scope>NUCLEOTIDE SEQUENCE [LARGE SCALE GENOMIC DNA]</scope>
    <source>
        <tissue evidence="1">Leaves</tissue>
    </source>
</reference>
<dbReference type="Gene3D" id="1.10.600.10">
    <property type="entry name" value="Farnesyl Diphosphate Synthase"/>
    <property type="match status" value="1"/>
</dbReference>
<name>A0A6A1UQR7_9ROSI</name>
<dbReference type="AlphaFoldDB" id="A0A6A1UQR7"/>
<organism evidence="1 2">
    <name type="scientific">Morella rubra</name>
    <name type="common">Chinese bayberry</name>
    <dbReference type="NCBI Taxonomy" id="262757"/>
    <lineage>
        <taxon>Eukaryota</taxon>
        <taxon>Viridiplantae</taxon>
        <taxon>Streptophyta</taxon>
        <taxon>Embryophyta</taxon>
        <taxon>Tracheophyta</taxon>
        <taxon>Spermatophyta</taxon>
        <taxon>Magnoliopsida</taxon>
        <taxon>eudicotyledons</taxon>
        <taxon>Gunneridae</taxon>
        <taxon>Pentapetalae</taxon>
        <taxon>rosids</taxon>
        <taxon>fabids</taxon>
        <taxon>Fagales</taxon>
        <taxon>Myricaceae</taxon>
        <taxon>Morella</taxon>
    </lineage>
</organism>
<dbReference type="OrthoDB" id="1877784at2759"/>
<gene>
    <name evidence="1" type="ORF">CJ030_MR8G002394</name>
</gene>